<evidence type="ECO:0000256" key="4">
    <source>
        <dbReference type="ARBA" id="ARBA00023242"/>
    </source>
</evidence>
<dbReference type="InterPro" id="IPR001138">
    <property type="entry name" value="Zn2Cys6_DnaBD"/>
</dbReference>
<sequence>MSSHKTPSHRQFRTPLACTNCRRRKARCDPHPEGFSKPCQRCNKGGLLCEYLTADSSSGSRQQLTSTPQITLPSPPLRKLGFPEVLEPHQAPSQPDSTPPLSHSRNDSAPAYPQINTQHRAFPNHQSPVPFTLQHRSDYNTLLEVPAFGYPERYPPQPLFISQPAVSQSYQPPSAYTSQNYSNMFYTSPHFQEAAEKSSSLAGSLSAQVGRVSVVLTVEEIVE</sequence>
<feature type="region of interest" description="Disordered" evidence="5">
    <location>
        <begin position="57"/>
        <end position="112"/>
    </location>
</feature>
<evidence type="ECO:0000313" key="8">
    <source>
        <dbReference type="Proteomes" id="UP000054988"/>
    </source>
</evidence>
<dbReference type="GO" id="GO:0008270">
    <property type="term" value="F:zinc ion binding"/>
    <property type="evidence" value="ECO:0007669"/>
    <property type="project" value="InterPro"/>
</dbReference>
<keyword evidence="1" id="KW-0805">Transcription regulation</keyword>
<protein>
    <recommendedName>
        <fullName evidence="6">Zn(2)-C6 fungal-type domain-containing protein</fullName>
    </recommendedName>
</protein>
<evidence type="ECO:0000256" key="1">
    <source>
        <dbReference type="ARBA" id="ARBA00023015"/>
    </source>
</evidence>
<dbReference type="SUPFAM" id="SSF57701">
    <property type="entry name" value="Zn2/Cys6 DNA-binding domain"/>
    <property type="match status" value="1"/>
</dbReference>
<keyword evidence="2" id="KW-0238">DNA-binding</keyword>
<dbReference type="EMBL" id="LATX01002531">
    <property type="protein sequence ID" value="KTB27577.1"/>
    <property type="molecule type" value="Genomic_DNA"/>
</dbReference>
<dbReference type="PANTHER" id="PTHR31069">
    <property type="entry name" value="OLEATE-ACTIVATED TRANSCRIPTION FACTOR 1-RELATED"/>
    <property type="match status" value="1"/>
</dbReference>
<feature type="domain" description="Zn(2)-C6 fungal-type" evidence="6">
    <location>
        <begin position="17"/>
        <end position="51"/>
    </location>
</feature>
<name>A0A0W0EU25_MONRR</name>
<dbReference type="InterPro" id="IPR036864">
    <property type="entry name" value="Zn2-C6_fun-type_DNA-bd_sf"/>
</dbReference>
<dbReference type="PROSITE" id="PS00463">
    <property type="entry name" value="ZN2_CY6_FUNGAL_1"/>
    <property type="match status" value="1"/>
</dbReference>
<evidence type="ECO:0000256" key="3">
    <source>
        <dbReference type="ARBA" id="ARBA00023163"/>
    </source>
</evidence>
<keyword evidence="3" id="KW-0804">Transcription</keyword>
<dbReference type="AlphaFoldDB" id="A0A0W0EU25"/>
<comment type="caution">
    <text evidence="7">The sequence shown here is derived from an EMBL/GenBank/DDBJ whole genome shotgun (WGS) entry which is preliminary data.</text>
</comment>
<dbReference type="Gene3D" id="4.10.240.10">
    <property type="entry name" value="Zn(2)-C6 fungal-type DNA-binding domain"/>
    <property type="match status" value="1"/>
</dbReference>
<evidence type="ECO:0000256" key="2">
    <source>
        <dbReference type="ARBA" id="ARBA00023125"/>
    </source>
</evidence>
<evidence type="ECO:0000313" key="7">
    <source>
        <dbReference type="EMBL" id="KTB27577.1"/>
    </source>
</evidence>
<dbReference type="InterPro" id="IPR050675">
    <property type="entry name" value="OAF3"/>
</dbReference>
<feature type="compositionally biased region" description="Polar residues" evidence="5">
    <location>
        <begin position="91"/>
        <end position="103"/>
    </location>
</feature>
<organism evidence="7 8">
    <name type="scientific">Moniliophthora roreri</name>
    <name type="common">Frosty pod rot fungus</name>
    <name type="synonym">Monilia roreri</name>
    <dbReference type="NCBI Taxonomy" id="221103"/>
    <lineage>
        <taxon>Eukaryota</taxon>
        <taxon>Fungi</taxon>
        <taxon>Dikarya</taxon>
        <taxon>Basidiomycota</taxon>
        <taxon>Agaricomycotina</taxon>
        <taxon>Agaricomycetes</taxon>
        <taxon>Agaricomycetidae</taxon>
        <taxon>Agaricales</taxon>
        <taxon>Marasmiineae</taxon>
        <taxon>Marasmiaceae</taxon>
        <taxon>Moniliophthora</taxon>
    </lineage>
</organism>
<dbReference type="PROSITE" id="PS50048">
    <property type="entry name" value="ZN2_CY6_FUNGAL_2"/>
    <property type="match status" value="1"/>
</dbReference>
<dbReference type="GO" id="GO:0000981">
    <property type="term" value="F:DNA-binding transcription factor activity, RNA polymerase II-specific"/>
    <property type="evidence" value="ECO:0007669"/>
    <property type="project" value="InterPro"/>
</dbReference>
<dbReference type="GO" id="GO:0003677">
    <property type="term" value="F:DNA binding"/>
    <property type="evidence" value="ECO:0007669"/>
    <property type="project" value="UniProtKB-KW"/>
</dbReference>
<reference evidence="7 8" key="1">
    <citation type="submission" date="2015-12" db="EMBL/GenBank/DDBJ databases">
        <title>Draft genome sequence of Moniliophthora roreri, the causal agent of frosty pod rot of cacao.</title>
        <authorList>
            <person name="Aime M.C."/>
            <person name="Diaz-Valderrama J.R."/>
            <person name="Kijpornyongpan T."/>
            <person name="Phillips-Mora W."/>
        </authorList>
    </citation>
    <scope>NUCLEOTIDE SEQUENCE [LARGE SCALE GENOMIC DNA]</scope>
    <source>
        <strain evidence="7 8">MCA 2952</strain>
    </source>
</reference>
<feature type="compositionally biased region" description="Polar residues" evidence="5">
    <location>
        <begin position="57"/>
        <end position="72"/>
    </location>
</feature>
<evidence type="ECO:0000256" key="5">
    <source>
        <dbReference type="SAM" id="MobiDB-lite"/>
    </source>
</evidence>
<accession>A0A0W0EU25</accession>
<proteinExistence type="predicted"/>
<dbReference type="SMART" id="SM00066">
    <property type="entry name" value="GAL4"/>
    <property type="match status" value="1"/>
</dbReference>
<dbReference type="Proteomes" id="UP000054988">
    <property type="component" value="Unassembled WGS sequence"/>
</dbReference>
<dbReference type="CDD" id="cd00067">
    <property type="entry name" value="GAL4"/>
    <property type="match status" value="1"/>
</dbReference>
<keyword evidence="4" id="KW-0539">Nucleus</keyword>
<gene>
    <name evidence="7" type="ORF">WG66_19830</name>
</gene>
<dbReference type="Pfam" id="PF00172">
    <property type="entry name" value="Zn_clus"/>
    <property type="match status" value="1"/>
</dbReference>
<dbReference type="PANTHER" id="PTHR31069:SF32">
    <property type="entry name" value="ARGININE METABOLISM REGULATION PROTEIN II"/>
    <property type="match status" value="1"/>
</dbReference>
<evidence type="ECO:0000259" key="6">
    <source>
        <dbReference type="PROSITE" id="PS50048"/>
    </source>
</evidence>